<dbReference type="Proteomes" id="UP000323876">
    <property type="component" value="Unassembled WGS sequence"/>
</dbReference>
<keyword evidence="8" id="KW-1185">Reference proteome</keyword>
<dbReference type="EMBL" id="VXLC01000006">
    <property type="protein sequence ID" value="KAA8887556.1"/>
    <property type="molecule type" value="Genomic_DNA"/>
</dbReference>
<keyword evidence="3 7" id="KW-0378">Hydrolase</keyword>
<comment type="caution">
    <text evidence="7">The sequence shown here is derived from an EMBL/GenBank/DDBJ whole genome shotgun (WGS) entry which is preliminary data.</text>
</comment>
<accession>A0A5N0EF43</accession>
<dbReference type="Gene3D" id="3.40.50.1820">
    <property type="entry name" value="alpha/beta hydrolase"/>
    <property type="match status" value="1"/>
</dbReference>
<feature type="chain" id="PRO_5024271999" evidence="5">
    <location>
        <begin position="28"/>
        <end position="572"/>
    </location>
</feature>
<keyword evidence="2 5" id="KW-0732">Signal</keyword>
<evidence type="ECO:0000256" key="5">
    <source>
        <dbReference type="SAM" id="SignalP"/>
    </source>
</evidence>
<protein>
    <submittedName>
        <fullName evidence="7">Alpha/beta hydrolase</fullName>
    </submittedName>
</protein>
<proteinExistence type="inferred from homology"/>
<dbReference type="Pfam" id="PF00561">
    <property type="entry name" value="Abhydrolase_1"/>
    <property type="match status" value="1"/>
</dbReference>
<evidence type="ECO:0000259" key="6">
    <source>
        <dbReference type="Pfam" id="PF00561"/>
    </source>
</evidence>
<sequence>MRRGRRPVLSVPVLAAAFSLMAGHASADSGSYSAEFQPPPAHFIEYPDGAPQVPAELATQRLDWKPCAEVGLVAAAHGSPQSGVRALLLDGVECASVRTPLDWTQPDSGAVATFEISRLPAQQTTARPRQLLTSPGGPGAGSLLNPIEWATAFPELRENYDLLGFDPRGTRASSTDQDCDATLSGDPLLMGTGRNDRTDVLDFSTESVRVQLSQARDWVRSCVDRTPRTPAGASTIGTITYWQTVRDLDLVRALLDAPTWSYLGVSQGTLLGLELARSFPDRIERLVLDSVDDPGMSTAASYAERALRQQRVLEQQFAPWLAARGTVFGDTPAAVLNALTKLRADLTAHPIPLPLDHTFSGNDLNLLFFGLDNSPYEALERKLLTLRTGLDAPSAGAQLNAASTFRLPPLLDDLGQDVILAGSRTGWWTARTCDIDSWTHDLDEIVHTTRQLAANAPLTYLGMNFSAVCAFWPESHTGTSTAGFDRIGSALLMANERDPVTPISGARAARSIIPASRLITVVGRPGHLVLPQTRPKGLPGSVPGTSACARAITVDYLVHGRLPGQDTACQPN</sequence>
<feature type="region of interest" description="Disordered" evidence="4">
    <location>
        <begin position="171"/>
        <end position="191"/>
    </location>
</feature>
<name>A0A5N0EF43_9NOCA</name>
<dbReference type="InterPro" id="IPR000073">
    <property type="entry name" value="AB_hydrolase_1"/>
</dbReference>
<organism evidence="7 8">
    <name type="scientific">Nocardia colli</name>
    <dbReference type="NCBI Taxonomy" id="2545717"/>
    <lineage>
        <taxon>Bacteria</taxon>
        <taxon>Bacillati</taxon>
        <taxon>Actinomycetota</taxon>
        <taxon>Actinomycetes</taxon>
        <taxon>Mycobacteriales</taxon>
        <taxon>Nocardiaceae</taxon>
        <taxon>Nocardia</taxon>
    </lineage>
</organism>
<dbReference type="InterPro" id="IPR029058">
    <property type="entry name" value="AB_hydrolase_fold"/>
</dbReference>
<dbReference type="AlphaFoldDB" id="A0A5N0EF43"/>
<evidence type="ECO:0000256" key="4">
    <source>
        <dbReference type="SAM" id="MobiDB-lite"/>
    </source>
</evidence>
<dbReference type="PANTHER" id="PTHR43248">
    <property type="entry name" value="2-SUCCINYL-6-HYDROXY-2,4-CYCLOHEXADIENE-1-CARBOXYLATE SYNTHASE"/>
    <property type="match status" value="1"/>
</dbReference>
<dbReference type="InterPro" id="IPR051601">
    <property type="entry name" value="Serine_prot/Carboxylest_S33"/>
</dbReference>
<comment type="similarity">
    <text evidence="1">Belongs to the peptidase S33 family.</text>
</comment>
<dbReference type="PANTHER" id="PTHR43248:SF29">
    <property type="entry name" value="TRIPEPTIDYL AMINOPEPTIDASE"/>
    <property type="match status" value="1"/>
</dbReference>
<gene>
    <name evidence="7" type="ORF">F3087_17955</name>
</gene>
<dbReference type="GO" id="GO:0016787">
    <property type="term" value="F:hydrolase activity"/>
    <property type="evidence" value="ECO:0007669"/>
    <property type="project" value="UniProtKB-KW"/>
</dbReference>
<reference evidence="7 8" key="1">
    <citation type="submission" date="2019-09" db="EMBL/GenBank/DDBJ databases">
        <authorList>
            <person name="Wang X."/>
        </authorList>
    </citation>
    <scope>NUCLEOTIDE SEQUENCE [LARGE SCALE GENOMIC DNA]</scope>
    <source>
        <strain evidence="7 8">CICC 11023</strain>
    </source>
</reference>
<evidence type="ECO:0000256" key="2">
    <source>
        <dbReference type="ARBA" id="ARBA00022729"/>
    </source>
</evidence>
<dbReference type="SUPFAM" id="SSF53474">
    <property type="entry name" value="alpha/beta-Hydrolases"/>
    <property type="match status" value="1"/>
</dbReference>
<evidence type="ECO:0000256" key="1">
    <source>
        <dbReference type="ARBA" id="ARBA00010088"/>
    </source>
</evidence>
<evidence type="ECO:0000256" key="3">
    <source>
        <dbReference type="ARBA" id="ARBA00022801"/>
    </source>
</evidence>
<feature type="signal peptide" evidence="5">
    <location>
        <begin position="1"/>
        <end position="27"/>
    </location>
</feature>
<evidence type="ECO:0000313" key="8">
    <source>
        <dbReference type="Proteomes" id="UP000323876"/>
    </source>
</evidence>
<evidence type="ECO:0000313" key="7">
    <source>
        <dbReference type="EMBL" id="KAA8887556.1"/>
    </source>
</evidence>
<dbReference type="OrthoDB" id="4447445at2"/>
<feature type="domain" description="AB hydrolase-1" evidence="6">
    <location>
        <begin position="135"/>
        <end position="522"/>
    </location>
</feature>